<evidence type="ECO:0000313" key="3">
    <source>
        <dbReference type="Proteomes" id="UP001597546"/>
    </source>
</evidence>
<feature type="domain" description="DUF4236" evidence="1">
    <location>
        <begin position="3"/>
        <end position="55"/>
    </location>
</feature>
<protein>
    <submittedName>
        <fullName evidence="2">DUF4236 domain-containing protein</fullName>
    </submittedName>
</protein>
<keyword evidence="3" id="KW-1185">Reference proteome</keyword>
<reference evidence="3" key="1">
    <citation type="journal article" date="2019" name="Int. J. Syst. Evol. Microbiol.">
        <title>The Global Catalogue of Microorganisms (GCM) 10K type strain sequencing project: providing services to taxonomists for standard genome sequencing and annotation.</title>
        <authorList>
            <consortium name="The Broad Institute Genomics Platform"/>
            <consortium name="The Broad Institute Genome Sequencing Center for Infectious Disease"/>
            <person name="Wu L."/>
            <person name="Ma J."/>
        </authorList>
    </citation>
    <scope>NUCLEOTIDE SEQUENCE [LARGE SCALE GENOMIC DNA]</scope>
    <source>
        <strain evidence="3">KCTC 42456</strain>
    </source>
</reference>
<dbReference type="InterPro" id="IPR025330">
    <property type="entry name" value="DUF4236"/>
</dbReference>
<name>A0ABW5TZD2_9SPHI</name>
<comment type="caution">
    <text evidence="2">The sequence shown here is derived from an EMBL/GenBank/DDBJ whole genome shotgun (WGS) entry which is preliminary data.</text>
</comment>
<evidence type="ECO:0000313" key="2">
    <source>
        <dbReference type="EMBL" id="MFD2733551.1"/>
    </source>
</evidence>
<proteinExistence type="predicted"/>
<dbReference type="EMBL" id="JBHULV010000056">
    <property type="protein sequence ID" value="MFD2733551.1"/>
    <property type="molecule type" value="Genomic_DNA"/>
</dbReference>
<gene>
    <name evidence="2" type="ORF">ACFSSE_17715</name>
</gene>
<dbReference type="RefSeq" id="WP_379045029.1">
    <property type="nucleotide sequence ID" value="NZ_JBHSKW010000051.1"/>
</dbReference>
<dbReference type="Pfam" id="PF14020">
    <property type="entry name" value="DUF4236"/>
    <property type="match status" value="1"/>
</dbReference>
<dbReference type="Proteomes" id="UP001597546">
    <property type="component" value="Unassembled WGS sequence"/>
</dbReference>
<sequence>MAWRFRKSKNIGPFRATVSKKGVGTSFSFLGFRFGVSPDGRKYWSFGIPGTGFYYIKNLN</sequence>
<organism evidence="2 3">
    <name type="scientific">Pedobacter alpinus</name>
    <dbReference type="NCBI Taxonomy" id="1590643"/>
    <lineage>
        <taxon>Bacteria</taxon>
        <taxon>Pseudomonadati</taxon>
        <taxon>Bacteroidota</taxon>
        <taxon>Sphingobacteriia</taxon>
        <taxon>Sphingobacteriales</taxon>
        <taxon>Sphingobacteriaceae</taxon>
        <taxon>Pedobacter</taxon>
    </lineage>
</organism>
<evidence type="ECO:0000259" key="1">
    <source>
        <dbReference type="Pfam" id="PF14020"/>
    </source>
</evidence>
<accession>A0ABW5TZD2</accession>